<reference evidence="3" key="1">
    <citation type="journal article" date="2019" name="Int. J. Syst. Evol. Microbiol.">
        <title>The Global Catalogue of Microorganisms (GCM) 10K type strain sequencing project: providing services to taxonomists for standard genome sequencing and annotation.</title>
        <authorList>
            <consortium name="The Broad Institute Genomics Platform"/>
            <consortium name="The Broad Institute Genome Sequencing Center for Infectious Disease"/>
            <person name="Wu L."/>
            <person name="Ma J."/>
        </authorList>
    </citation>
    <scope>NUCLEOTIDE SEQUENCE [LARGE SCALE GENOMIC DNA]</scope>
    <source>
        <strain evidence="3">XZYJ18</strain>
    </source>
</reference>
<feature type="compositionally biased region" description="Polar residues" evidence="1">
    <location>
        <begin position="13"/>
        <end position="27"/>
    </location>
</feature>
<comment type="caution">
    <text evidence="2">The sequence shown here is derived from an EMBL/GenBank/DDBJ whole genome shotgun (WGS) entry which is preliminary data.</text>
</comment>
<sequence>MPASIAQCGAKSKSATRTSRSAIPVTSQNSALMRSIMRTRTSWGRPARTLALMTLGEPGRFDDHATPGG</sequence>
<proteinExistence type="predicted"/>
<protein>
    <submittedName>
        <fullName evidence="2">Uncharacterized protein</fullName>
    </submittedName>
</protein>
<evidence type="ECO:0000256" key="1">
    <source>
        <dbReference type="SAM" id="MobiDB-lite"/>
    </source>
</evidence>
<keyword evidence="3" id="KW-1185">Reference proteome</keyword>
<accession>A0ABV9ZF65</accession>
<dbReference type="Proteomes" id="UP001596175">
    <property type="component" value="Unassembled WGS sequence"/>
</dbReference>
<evidence type="ECO:0000313" key="3">
    <source>
        <dbReference type="Proteomes" id="UP001596175"/>
    </source>
</evidence>
<organism evidence="2 3">
    <name type="scientific">Actinomycetospora rhizophila</name>
    <dbReference type="NCBI Taxonomy" id="1416876"/>
    <lineage>
        <taxon>Bacteria</taxon>
        <taxon>Bacillati</taxon>
        <taxon>Actinomycetota</taxon>
        <taxon>Actinomycetes</taxon>
        <taxon>Pseudonocardiales</taxon>
        <taxon>Pseudonocardiaceae</taxon>
        <taxon>Actinomycetospora</taxon>
    </lineage>
</organism>
<dbReference type="EMBL" id="JBHSKG010000005">
    <property type="protein sequence ID" value="MFC5139029.1"/>
    <property type="molecule type" value="Genomic_DNA"/>
</dbReference>
<name>A0ABV9ZF65_9PSEU</name>
<evidence type="ECO:0000313" key="2">
    <source>
        <dbReference type="EMBL" id="MFC5139029.1"/>
    </source>
</evidence>
<gene>
    <name evidence="2" type="ORF">ACFPK1_12370</name>
</gene>
<feature type="region of interest" description="Disordered" evidence="1">
    <location>
        <begin position="1"/>
        <end position="27"/>
    </location>
</feature>
<dbReference type="RefSeq" id="WP_378021221.1">
    <property type="nucleotide sequence ID" value="NZ_JBHSKG010000005.1"/>
</dbReference>